<feature type="transmembrane region" description="Helical" evidence="1">
    <location>
        <begin position="12"/>
        <end position="36"/>
    </location>
</feature>
<dbReference type="AlphaFoldDB" id="A0A0V1FIG2"/>
<keyword evidence="1" id="KW-1133">Transmembrane helix</keyword>
<evidence type="ECO:0000256" key="1">
    <source>
        <dbReference type="SAM" id="Phobius"/>
    </source>
</evidence>
<evidence type="ECO:0000313" key="3">
    <source>
        <dbReference type="Proteomes" id="UP000054995"/>
    </source>
</evidence>
<evidence type="ECO:0000313" key="2">
    <source>
        <dbReference type="EMBL" id="KRY85796.1"/>
    </source>
</evidence>
<comment type="caution">
    <text evidence="2">The sequence shown here is derived from an EMBL/GenBank/DDBJ whole genome shotgun (WGS) entry which is preliminary data.</text>
</comment>
<accession>A0A0V1FIG2</accession>
<keyword evidence="1" id="KW-0812">Transmembrane</keyword>
<reference evidence="2 3" key="1">
    <citation type="submission" date="2015-01" db="EMBL/GenBank/DDBJ databases">
        <title>Evolution of Trichinella species and genotypes.</title>
        <authorList>
            <person name="Korhonen P.K."/>
            <person name="Edoardo P."/>
            <person name="Giuseppe L.R."/>
            <person name="Gasser R.B."/>
        </authorList>
    </citation>
    <scope>NUCLEOTIDE SEQUENCE [LARGE SCALE GENOMIC DNA]</scope>
    <source>
        <strain evidence="2">ISS470</strain>
    </source>
</reference>
<organism evidence="2 3">
    <name type="scientific">Trichinella pseudospiralis</name>
    <name type="common">Parasitic roundworm</name>
    <dbReference type="NCBI Taxonomy" id="6337"/>
    <lineage>
        <taxon>Eukaryota</taxon>
        <taxon>Metazoa</taxon>
        <taxon>Ecdysozoa</taxon>
        <taxon>Nematoda</taxon>
        <taxon>Enoplea</taxon>
        <taxon>Dorylaimia</taxon>
        <taxon>Trichinellida</taxon>
        <taxon>Trichinellidae</taxon>
        <taxon>Trichinella</taxon>
    </lineage>
</organism>
<keyword evidence="1" id="KW-0472">Membrane</keyword>
<sequence length="93" mass="11118">MLDNKQFMLCLYFLLCVFIPFPNSFNNILIPFFYLMHFIYHWNIRCISLLMYKLYCEVAIYLVMSQGNVHLFSLCKLCSLLQPCFLIVVASVW</sequence>
<name>A0A0V1FIG2_TRIPS</name>
<keyword evidence="3" id="KW-1185">Reference proteome</keyword>
<protein>
    <submittedName>
        <fullName evidence="2">Uncharacterized protein</fullName>
    </submittedName>
</protein>
<dbReference type="EMBL" id="JYDT01000083">
    <property type="protein sequence ID" value="KRY85796.1"/>
    <property type="molecule type" value="Genomic_DNA"/>
</dbReference>
<gene>
    <name evidence="2" type="ORF">T4D_7109</name>
</gene>
<dbReference type="Proteomes" id="UP000054995">
    <property type="component" value="Unassembled WGS sequence"/>
</dbReference>
<proteinExistence type="predicted"/>
<feature type="transmembrane region" description="Helical" evidence="1">
    <location>
        <begin position="42"/>
        <end position="64"/>
    </location>
</feature>
<feature type="transmembrane region" description="Helical" evidence="1">
    <location>
        <begin position="71"/>
        <end position="92"/>
    </location>
</feature>